<accession>H3A7N1</accession>
<dbReference type="InterPro" id="IPR002347">
    <property type="entry name" value="SDR_fam"/>
</dbReference>
<dbReference type="GO" id="GO:0008202">
    <property type="term" value="P:steroid metabolic process"/>
    <property type="evidence" value="ECO:0007669"/>
    <property type="project" value="TreeGrafter"/>
</dbReference>
<dbReference type="PROSITE" id="PS00061">
    <property type="entry name" value="ADH_SHORT"/>
    <property type="match status" value="1"/>
</dbReference>
<gene>
    <name evidence="4" type="primary">HSD17B2</name>
</gene>
<dbReference type="Ensembl" id="ENSLACT00000005701.1">
    <property type="protein sequence ID" value="ENSLACP00000005652.1"/>
    <property type="gene ID" value="ENSLACG00000005022.1"/>
</dbReference>
<dbReference type="eggNOG" id="KOG1610">
    <property type="taxonomic scope" value="Eukaryota"/>
</dbReference>
<dbReference type="FunCoup" id="H3A7N1">
    <property type="interactions" value="212"/>
</dbReference>
<organism evidence="4 5">
    <name type="scientific">Latimeria chalumnae</name>
    <name type="common">Coelacanth</name>
    <dbReference type="NCBI Taxonomy" id="7897"/>
    <lineage>
        <taxon>Eukaryota</taxon>
        <taxon>Metazoa</taxon>
        <taxon>Chordata</taxon>
        <taxon>Craniata</taxon>
        <taxon>Vertebrata</taxon>
        <taxon>Euteleostomi</taxon>
        <taxon>Coelacanthiformes</taxon>
        <taxon>Coelacanthidae</taxon>
        <taxon>Latimeria</taxon>
    </lineage>
</organism>
<evidence type="ECO:0000256" key="2">
    <source>
        <dbReference type="ARBA" id="ARBA00023002"/>
    </source>
</evidence>
<dbReference type="Pfam" id="PF00106">
    <property type="entry name" value="adh_short"/>
    <property type="match status" value="1"/>
</dbReference>
<dbReference type="Proteomes" id="UP000008672">
    <property type="component" value="Unassembled WGS sequence"/>
</dbReference>
<dbReference type="PANTHER" id="PTHR43313">
    <property type="entry name" value="SHORT-CHAIN DEHYDROGENASE/REDUCTASE FAMILY 9C"/>
    <property type="match status" value="1"/>
</dbReference>
<reference evidence="4" key="3">
    <citation type="submission" date="2025-09" db="UniProtKB">
        <authorList>
            <consortium name="Ensembl"/>
        </authorList>
    </citation>
    <scope>IDENTIFICATION</scope>
</reference>
<comment type="similarity">
    <text evidence="1 3">Belongs to the short-chain dehydrogenases/reductases (SDR) family.</text>
</comment>
<sequence length="298" mass="32794">TGCDSGFGHAMAKYLDKMGFIVFAGVLNEKGPGAEELKSNCSARLSVIQLDITNSTQIEKAYTLIKAKVNDNGLWGIVNNAGVLECVADGELLPMSIYRRCMDVNFFGTVEVSKVFCPLLHKAKGRLINMASMAGEVPMPLFAAYGCSKAALCMFSGVMRQELSRWGVKVVTIQPGGFKTGISGTSDNWNTQDVKILKNLSADVRKEYGEEYILSFKDLLPVLFARSSQDLSPVLSDIYHSLMAKNPKHVYTPGKGTTIFYFLYHYAPVWFYDSFVTKAIMTSKTLPAGVSRVLKTEN</sequence>
<dbReference type="OMA" id="KKCMAVN"/>
<evidence type="ECO:0000313" key="5">
    <source>
        <dbReference type="Proteomes" id="UP000008672"/>
    </source>
</evidence>
<dbReference type="InterPro" id="IPR036291">
    <property type="entry name" value="NAD(P)-bd_dom_sf"/>
</dbReference>
<dbReference type="InterPro" id="IPR020904">
    <property type="entry name" value="Sc_DH/Rdtase_CS"/>
</dbReference>
<dbReference type="InParanoid" id="H3A7N1"/>
<dbReference type="EMBL" id="AFYH01226034">
    <property type="status" value="NOT_ANNOTATED_CDS"/>
    <property type="molecule type" value="Genomic_DNA"/>
</dbReference>
<dbReference type="GO" id="GO:0047035">
    <property type="term" value="F:testosterone dehydrogenase (NAD+) activity"/>
    <property type="evidence" value="ECO:0007669"/>
    <property type="project" value="TreeGrafter"/>
</dbReference>
<keyword evidence="5" id="KW-1185">Reference proteome</keyword>
<dbReference type="AlphaFoldDB" id="H3A7N1"/>
<dbReference type="GeneTree" id="ENSGT00940000160204"/>
<dbReference type="Gene3D" id="3.40.50.720">
    <property type="entry name" value="NAD(P)-binding Rossmann-like Domain"/>
    <property type="match status" value="1"/>
</dbReference>
<evidence type="ECO:0000256" key="1">
    <source>
        <dbReference type="ARBA" id="ARBA00006484"/>
    </source>
</evidence>
<dbReference type="EMBL" id="AFYH01226033">
    <property type="status" value="NOT_ANNOTATED_CDS"/>
    <property type="molecule type" value="Genomic_DNA"/>
</dbReference>
<protein>
    <submittedName>
        <fullName evidence="4">Hydroxysteroid 17-beta dehydrogenase 2</fullName>
    </submittedName>
</protein>
<reference evidence="5" key="1">
    <citation type="submission" date="2011-08" db="EMBL/GenBank/DDBJ databases">
        <title>The draft genome of Latimeria chalumnae.</title>
        <authorList>
            <person name="Di Palma F."/>
            <person name="Alfoldi J."/>
            <person name="Johnson J."/>
            <person name="Berlin A."/>
            <person name="Gnerre S."/>
            <person name="Jaffe D."/>
            <person name="MacCallum I."/>
            <person name="Young S."/>
            <person name="Walker B.J."/>
            <person name="Lander E."/>
            <person name="Lindblad-Toh K."/>
        </authorList>
    </citation>
    <scope>NUCLEOTIDE SEQUENCE [LARGE SCALE GENOMIC DNA]</scope>
    <source>
        <strain evidence="5">Wild caught</strain>
    </source>
</reference>
<dbReference type="PANTHER" id="PTHR43313:SF3">
    <property type="entry name" value="17-BETA-HYDROXYSTEROID DEHYDROGENASE TYPE 2"/>
    <property type="match status" value="1"/>
</dbReference>
<name>H3A7N1_LATCH</name>
<dbReference type="PRINTS" id="PR00081">
    <property type="entry name" value="GDHRDH"/>
</dbReference>
<evidence type="ECO:0000256" key="3">
    <source>
        <dbReference type="RuleBase" id="RU000363"/>
    </source>
</evidence>
<evidence type="ECO:0000313" key="4">
    <source>
        <dbReference type="Ensembl" id="ENSLACP00000005652.1"/>
    </source>
</evidence>
<dbReference type="PRINTS" id="PR00080">
    <property type="entry name" value="SDRFAMILY"/>
</dbReference>
<dbReference type="STRING" id="7897.ENSLACP00000005652"/>
<reference evidence="4" key="2">
    <citation type="submission" date="2025-08" db="UniProtKB">
        <authorList>
            <consortium name="Ensembl"/>
        </authorList>
    </citation>
    <scope>IDENTIFICATION</scope>
</reference>
<dbReference type="SUPFAM" id="SSF51735">
    <property type="entry name" value="NAD(P)-binding Rossmann-fold domains"/>
    <property type="match status" value="1"/>
</dbReference>
<proteinExistence type="inferred from homology"/>
<dbReference type="GO" id="GO:0004303">
    <property type="term" value="F:estradiol 17-beta-dehydrogenase [NAD(P)+] activity"/>
    <property type="evidence" value="ECO:0007669"/>
    <property type="project" value="TreeGrafter"/>
</dbReference>
<keyword evidence="2" id="KW-0560">Oxidoreductase</keyword>
<dbReference type="HOGENOM" id="CLU_010194_2_0_1"/>